<keyword evidence="6" id="KW-0732">Signal</keyword>
<evidence type="ECO:0000256" key="1">
    <source>
        <dbReference type="ARBA" id="ARBA00004442"/>
    </source>
</evidence>
<dbReference type="GO" id="GO:0015628">
    <property type="term" value="P:protein secretion by the type II secretion system"/>
    <property type="evidence" value="ECO:0007669"/>
    <property type="project" value="InterPro"/>
</dbReference>
<dbReference type="InterPro" id="IPR001775">
    <property type="entry name" value="GspD/PilQ"/>
</dbReference>
<dbReference type="PANTHER" id="PTHR30332">
    <property type="entry name" value="PROBABLE GENERAL SECRETION PATHWAY PROTEIN D"/>
    <property type="match status" value="1"/>
</dbReference>
<dbReference type="Pfam" id="PF00263">
    <property type="entry name" value="Secretin"/>
    <property type="match status" value="1"/>
</dbReference>
<feature type="region of interest" description="Disordered" evidence="11">
    <location>
        <begin position="379"/>
        <end position="431"/>
    </location>
</feature>
<feature type="compositionally biased region" description="Polar residues" evidence="11">
    <location>
        <begin position="393"/>
        <end position="406"/>
    </location>
</feature>
<dbReference type="PANTHER" id="PTHR30332:SF25">
    <property type="entry name" value="SECRETIN XPSD"/>
    <property type="match status" value="1"/>
</dbReference>
<dbReference type="InterPro" id="IPR004846">
    <property type="entry name" value="T2SS/T3SS_dom"/>
</dbReference>
<evidence type="ECO:0000256" key="6">
    <source>
        <dbReference type="ARBA" id="ARBA00022729"/>
    </source>
</evidence>
<keyword evidence="4" id="KW-1134">Transmembrane beta strand</keyword>
<evidence type="ECO:0000256" key="10">
    <source>
        <dbReference type="RuleBase" id="RU004004"/>
    </source>
</evidence>
<name>A0A831WBJ9_9GAMM</name>
<dbReference type="Gene3D" id="3.55.50.30">
    <property type="match status" value="1"/>
</dbReference>
<organism evidence="15">
    <name type="scientific">Thiolapillus brandeum</name>
    <dbReference type="NCBI Taxonomy" id="1076588"/>
    <lineage>
        <taxon>Bacteria</taxon>
        <taxon>Pseudomonadati</taxon>
        <taxon>Pseudomonadota</taxon>
        <taxon>Gammaproteobacteria</taxon>
        <taxon>Chromatiales</taxon>
        <taxon>Sedimenticolaceae</taxon>
        <taxon>Thiolapillus</taxon>
    </lineage>
</organism>
<comment type="similarity">
    <text evidence="2">Belongs to the bacterial secretin family. GSP D subfamily.</text>
</comment>
<dbReference type="EMBL" id="DRLF01000231">
    <property type="protein sequence ID" value="HEC06500.1"/>
    <property type="molecule type" value="Genomic_DNA"/>
</dbReference>
<feature type="domain" description="NolW-like" evidence="13">
    <location>
        <begin position="214"/>
        <end position="272"/>
    </location>
</feature>
<proteinExistence type="inferred from homology"/>
<reference evidence="15" key="1">
    <citation type="journal article" date="2020" name="mSystems">
        <title>Genome- and Community-Level Interaction Insights into Carbon Utilization and Element Cycling Functions of Hydrothermarchaeota in Hydrothermal Sediment.</title>
        <authorList>
            <person name="Zhou Z."/>
            <person name="Liu Y."/>
            <person name="Xu W."/>
            <person name="Pan J."/>
            <person name="Luo Z.H."/>
            <person name="Li M."/>
        </authorList>
    </citation>
    <scope>NUCLEOTIDE SEQUENCE [LARGE SCALE GENOMIC DNA]</scope>
    <source>
        <strain evidence="15">HyVt-458</strain>
    </source>
</reference>
<dbReference type="GO" id="GO:0009279">
    <property type="term" value="C:cell outer membrane"/>
    <property type="evidence" value="ECO:0007669"/>
    <property type="project" value="UniProtKB-SubCell"/>
</dbReference>
<dbReference type="PRINTS" id="PR00811">
    <property type="entry name" value="BCTERIALGSPD"/>
</dbReference>
<keyword evidence="7" id="KW-0653">Protein transport</keyword>
<feature type="domain" description="GspD-like N0" evidence="14">
    <location>
        <begin position="114"/>
        <end position="184"/>
    </location>
</feature>
<evidence type="ECO:0000256" key="7">
    <source>
        <dbReference type="ARBA" id="ARBA00022927"/>
    </source>
</evidence>
<keyword evidence="9" id="KW-0998">Cell outer membrane</keyword>
<feature type="domain" description="Type II/III secretion system secretin-like" evidence="12">
    <location>
        <begin position="550"/>
        <end position="709"/>
    </location>
</feature>
<feature type="compositionally biased region" description="Polar residues" evidence="11">
    <location>
        <begin position="420"/>
        <end position="431"/>
    </location>
</feature>
<evidence type="ECO:0000259" key="14">
    <source>
        <dbReference type="Pfam" id="PF21305"/>
    </source>
</evidence>
<evidence type="ECO:0000256" key="3">
    <source>
        <dbReference type="ARBA" id="ARBA00022448"/>
    </source>
</evidence>
<dbReference type="Gene3D" id="3.30.1370.120">
    <property type="match status" value="2"/>
</dbReference>
<dbReference type="Pfam" id="PF03958">
    <property type="entry name" value="Secretin_N"/>
    <property type="match status" value="2"/>
</dbReference>
<evidence type="ECO:0000313" key="15">
    <source>
        <dbReference type="EMBL" id="HEC06500.1"/>
    </source>
</evidence>
<sequence>MSLQHFWLLVGRGLPLAAIALTLSACQSFPLAKEHRELTRPPIPMNTASGVLEARQGTELAESIAAASPQEGETPPPPLQDWQVTGSGKLIGKPPAPAKTGKPPVFSNKRDITLNFENTDIREVVKVILGDTLQLSYIVDPGVRGGVSMQTGAPVSRKDLLPLLETLLRMNNATLVQQDGVYHVVPVTKAVKGLLTPQLADSQIPLPSGHSLQIRPLKNISAEEMNEILKPLVKDNSIVRVDPKRNLLILSGNARDLEQMLSVIDTFDVNWMKGLSVGFFTLENGSVEEVQKDLDAVLGGDAGKALGGLVRITPIESANGFLVVTPQKEYLREVGKWIKRFDSMTQSGDSQRLFVYRVRNGKAEDLAGLLNELFTGKSSKPKTKSGSVAPGLKSTTVTSKPKNSKSAAEKARKPKVATTRKPTSASSGNTSALEGEIRVVADEDHNTLLILASARDYKKVLSTLEQLDIVPLQVHIEATIVEVLLKDKLKYGISWFFEGGVGGGKQSIGGVGGTTSGTDLTGGLSKLLNGFNWSLIDSTGAVKAVLNAFANDSLVNVLSAPSVMVLDNHEAKIRVGDEVPTLTQSQTNDAGNIIQTVQYRETGIILTVKPRVNPGGLVTMEVTQEVSAVADTEVSTNQPTIQTREINSTVAVQSGQTVVLGGLIRDKRTNAEGGVPFLYKVPVLGALFGETEAGNERVELVIVLTPRVITSAEDALKITRDFRTRMQGLKQEFLEEAGVIRAKGGERVYGTSIEYKEEPAEEGNQQ</sequence>
<dbReference type="GO" id="GO:0015627">
    <property type="term" value="C:type II protein secretion system complex"/>
    <property type="evidence" value="ECO:0007669"/>
    <property type="project" value="InterPro"/>
</dbReference>
<feature type="domain" description="NolW-like" evidence="13">
    <location>
        <begin position="354"/>
        <end position="472"/>
    </location>
</feature>
<comment type="subcellular location">
    <subcellularLocation>
        <location evidence="1 10">Cell outer membrane</location>
    </subcellularLocation>
</comment>
<evidence type="ECO:0000256" key="5">
    <source>
        <dbReference type="ARBA" id="ARBA00022692"/>
    </source>
</evidence>
<evidence type="ECO:0000256" key="9">
    <source>
        <dbReference type="ARBA" id="ARBA00023237"/>
    </source>
</evidence>
<keyword evidence="3 10" id="KW-0813">Transport</keyword>
<evidence type="ECO:0000256" key="2">
    <source>
        <dbReference type="ARBA" id="ARBA00006980"/>
    </source>
</evidence>
<evidence type="ECO:0000259" key="13">
    <source>
        <dbReference type="Pfam" id="PF03958"/>
    </source>
</evidence>
<dbReference type="AlphaFoldDB" id="A0A831WBJ9"/>
<evidence type="ECO:0000256" key="8">
    <source>
        <dbReference type="ARBA" id="ARBA00023136"/>
    </source>
</evidence>
<dbReference type="InterPro" id="IPR050810">
    <property type="entry name" value="Bact_Secretion_Sys_Channel"/>
</dbReference>
<dbReference type="InterPro" id="IPR038591">
    <property type="entry name" value="NolW-like_sf"/>
</dbReference>
<keyword evidence="5" id="KW-0812">Transmembrane</keyword>
<dbReference type="Pfam" id="PF21305">
    <property type="entry name" value="type_II_gspD_N0"/>
    <property type="match status" value="1"/>
</dbReference>
<accession>A0A831WBJ9</accession>
<dbReference type="NCBIfam" id="TIGR02517">
    <property type="entry name" value="type_II_gspD"/>
    <property type="match status" value="1"/>
</dbReference>
<evidence type="ECO:0000259" key="12">
    <source>
        <dbReference type="Pfam" id="PF00263"/>
    </source>
</evidence>
<dbReference type="InterPro" id="IPR005644">
    <property type="entry name" value="NolW-like"/>
</dbReference>
<evidence type="ECO:0000256" key="11">
    <source>
        <dbReference type="SAM" id="MobiDB-lite"/>
    </source>
</evidence>
<gene>
    <name evidence="15" type="primary">gspD</name>
    <name evidence="15" type="ORF">ENJ12_06600</name>
</gene>
<dbReference type="InterPro" id="IPR013356">
    <property type="entry name" value="T2SS_GspD"/>
</dbReference>
<keyword evidence="8" id="KW-0472">Membrane</keyword>
<evidence type="ECO:0000256" key="4">
    <source>
        <dbReference type="ARBA" id="ARBA00022452"/>
    </source>
</evidence>
<dbReference type="Proteomes" id="UP000886339">
    <property type="component" value="Unassembled WGS sequence"/>
</dbReference>
<dbReference type="InterPro" id="IPR049371">
    <property type="entry name" value="GspD-like_N0"/>
</dbReference>
<comment type="caution">
    <text evidence="15">The sequence shown here is derived from an EMBL/GenBank/DDBJ whole genome shotgun (WGS) entry which is preliminary data.</text>
</comment>
<protein>
    <submittedName>
        <fullName evidence="15">Type II secretion system protein GspD</fullName>
    </submittedName>
</protein>